<organism evidence="1">
    <name type="scientific">bioreactor metagenome</name>
    <dbReference type="NCBI Taxonomy" id="1076179"/>
    <lineage>
        <taxon>unclassified sequences</taxon>
        <taxon>metagenomes</taxon>
        <taxon>ecological metagenomes</taxon>
    </lineage>
</organism>
<dbReference type="AlphaFoldDB" id="A0A645I9E6"/>
<comment type="caution">
    <text evidence="1">The sequence shown here is derived from an EMBL/GenBank/DDBJ whole genome shotgun (WGS) entry which is preliminary data.</text>
</comment>
<sequence>MASIVAPGNSKPIDMPKNAIATIIEMPTSVQKAFIQSCPFLDVQAYIKMTVGR</sequence>
<dbReference type="EMBL" id="VSSQ01102857">
    <property type="protein sequence ID" value="MPN44043.1"/>
    <property type="molecule type" value="Genomic_DNA"/>
</dbReference>
<protein>
    <submittedName>
        <fullName evidence="1">Uncharacterized protein</fullName>
    </submittedName>
</protein>
<name>A0A645I9E6_9ZZZZ</name>
<proteinExistence type="predicted"/>
<accession>A0A645I9E6</accession>
<gene>
    <name evidence="1" type="ORF">SDC9_191604</name>
</gene>
<reference evidence="1" key="1">
    <citation type="submission" date="2019-08" db="EMBL/GenBank/DDBJ databases">
        <authorList>
            <person name="Kucharzyk K."/>
            <person name="Murdoch R.W."/>
            <person name="Higgins S."/>
            <person name="Loffler F."/>
        </authorList>
    </citation>
    <scope>NUCLEOTIDE SEQUENCE</scope>
</reference>
<evidence type="ECO:0000313" key="1">
    <source>
        <dbReference type="EMBL" id="MPN44043.1"/>
    </source>
</evidence>